<feature type="compositionally biased region" description="Polar residues" evidence="1">
    <location>
        <begin position="12"/>
        <end position="47"/>
    </location>
</feature>
<feature type="compositionally biased region" description="Basic and acidic residues" evidence="1">
    <location>
        <begin position="337"/>
        <end position="351"/>
    </location>
</feature>
<feature type="compositionally biased region" description="Basic and acidic residues" evidence="1">
    <location>
        <begin position="204"/>
        <end position="235"/>
    </location>
</feature>
<keyword evidence="4" id="KW-1185">Reference proteome</keyword>
<feature type="transmembrane region" description="Helical" evidence="2">
    <location>
        <begin position="409"/>
        <end position="430"/>
    </location>
</feature>
<feature type="compositionally biased region" description="Acidic residues" evidence="1">
    <location>
        <begin position="88"/>
        <end position="101"/>
    </location>
</feature>
<dbReference type="AlphaFoldDB" id="A0ABD1KU63"/>
<evidence type="ECO:0000313" key="3">
    <source>
        <dbReference type="EMBL" id="KAL2102687.1"/>
    </source>
</evidence>
<dbReference type="EMBL" id="JBHFQA010000002">
    <property type="protein sequence ID" value="KAL2102687.1"/>
    <property type="molecule type" value="Genomic_DNA"/>
</dbReference>
<comment type="caution">
    <text evidence="3">The sequence shown here is derived from an EMBL/GenBank/DDBJ whole genome shotgun (WGS) entry which is preliminary data.</text>
</comment>
<evidence type="ECO:0000256" key="1">
    <source>
        <dbReference type="SAM" id="MobiDB-lite"/>
    </source>
</evidence>
<sequence>MEGPRAPALSAEAQQQGQQSRPTATLSPEDNSGPSSWQTDSLASSWATVGALDPEEAKSLEASEALLMAEERSENHSSISDMVHLEREEDEFLEEDDQQAEEEARSLREVEMEVEVEEEEEMEEEVVVEEVEEEEEEEELQASLMSVLGTERELEEMMAEQEAQELRLDQEVWEWRQEMEAQKLRLEKEVQERRQKQETQQLRLEQEAQERHQKQEARELRWQKEAPEQRWEQEPRELRLKQEFRELRRDAPELKAPKTVEVLMSAEEPEFQEEAEEVLWPLGSTPPPAVPEPAVPAPIPIPIPIPVPTLVAPEFRPFKDVPPSPPRLDEQPLIKAHQEASQEVKEPKKELPIPSVPPVPPVEVKIESPSEPPVAPLAAEESFALKEVPVTQEPESSVPPSSAFELPTLLYGSAALVAVIGMVAYGALALSRK</sequence>
<keyword evidence="2" id="KW-0812">Transmembrane</keyword>
<keyword evidence="2" id="KW-1133">Transmembrane helix</keyword>
<gene>
    <name evidence="3" type="ORF">ACEWY4_001855</name>
</gene>
<feature type="region of interest" description="Disordered" evidence="1">
    <location>
        <begin position="1"/>
        <end position="139"/>
    </location>
</feature>
<proteinExistence type="predicted"/>
<protein>
    <submittedName>
        <fullName evidence="3">Uncharacterized protein</fullName>
    </submittedName>
</protein>
<name>A0ABD1KU63_9TELE</name>
<feature type="compositionally biased region" description="Basic and acidic residues" evidence="1">
    <location>
        <begin position="102"/>
        <end position="111"/>
    </location>
</feature>
<evidence type="ECO:0000313" key="4">
    <source>
        <dbReference type="Proteomes" id="UP001591681"/>
    </source>
</evidence>
<dbReference type="PANTHER" id="PTHR15758">
    <property type="entry name" value="BCL-2-LIKE PROTEIN 13"/>
    <property type="match status" value="1"/>
</dbReference>
<keyword evidence="2" id="KW-0472">Membrane</keyword>
<accession>A0ABD1KU63</accession>
<dbReference type="PANTHER" id="PTHR15758:SF2">
    <property type="entry name" value="BCL-2-LIKE PROTEIN 13"/>
    <property type="match status" value="1"/>
</dbReference>
<feature type="region of interest" description="Disordered" evidence="1">
    <location>
        <begin position="337"/>
        <end position="375"/>
    </location>
</feature>
<reference evidence="3 4" key="1">
    <citation type="submission" date="2024-09" db="EMBL/GenBank/DDBJ databases">
        <title>A chromosome-level genome assembly of Gray's grenadier anchovy, Coilia grayii.</title>
        <authorList>
            <person name="Fu Z."/>
        </authorList>
    </citation>
    <scope>NUCLEOTIDE SEQUENCE [LARGE SCALE GENOMIC DNA]</scope>
    <source>
        <strain evidence="3">G4</strain>
        <tissue evidence="3">Muscle</tissue>
    </source>
</reference>
<organism evidence="3 4">
    <name type="scientific">Coilia grayii</name>
    <name type="common">Gray's grenadier anchovy</name>
    <dbReference type="NCBI Taxonomy" id="363190"/>
    <lineage>
        <taxon>Eukaryota</taxon>
        <taxon>Metazoa</taxon>
        <taxon>Chordata</taxon>
        <taxon>Craniata</taxon>
        <taxon>Vertebrata</taxon>
        <taxon>Euteleostomi</taxon>
        <taxon>Actinopterygii</taxon>
        <taxon>Neopterygii</taxon>
        <taxon>Teleostei</taxon>
        <taxon>Clupei</taxon>
        <taxon>Clupeiformes</taxon>
        <taxon>Clupeoidei</taxon>
        <taxon>Engraulidae</taxon>
        <taxon>Coilinae</taxon>
        <taxon>Coilia</taxon>
    </lineage>
</organism>
<dbReference type="InterPro" id="IPR042398">
    <property type="entry name" value="BCL2L13"/>
</dbReference>
<feature type="compositionally biased region" description="Acidic residues" evidence="1">
    <location>
        <begin position="112"/>
        <end position="139"/>
    </location>
</feature>
<feature type="region of interest" description="Disordered" evidence="1">
    <location>
        <begin position="195"/>
        <end position="235"/>
    </location>
</feature>
<dbReference type="Proteomes" id="UP001591681">
    <property type="component" value="Unassembled WGS sequence"/>
</dbReference>
<evidence type="ECO:0000256" key="2">
    <source>
        <dbReference type="SAM" id="Phobius"/>
    </source>
</evidence>